<reference evidence="1 2" key="1">
    <citation type="submission" date="2024-02" db="EMBL/GenBank/DDBJ databases">
        <authorList>
            <person name="Chen Y."/>
            <person name="Shah S."/>
            <person name="Dougan E. K."/>
            <person name="Thang M."/>
            <person name="Chan C."/>
        </authorList>
    </citation>
    <scope>NUCLEOTIDE SEQUENCE [LARGE SCALE GENOMIC DNA]</scope>
</reference>
<evidence type="ECO:0000313" key="2">
    <source>
        <dbReference type="Proteomes" id="UP001642484"/>
    </source>
</evidence>
<dbReference type="EMBL" id="CAXAMN010003669">
    <property type="protein sequence ID" value="CAK9005663.1"/>
    <property type="molecule type" value="Genomic_DNA"/>
</dbReference>
<dbReference type="InterPro" id="IPR002048">
    <property type="entry name" value="EF_hand_dom"/>
</dbReference>
<dbReference type="Gene3D" id="1.10.238.10">
    <property type="entry name" value="EF-hand"/>
    <property type="match status" value="1"/>
</dbReference>
<dbReference type="PANTHER" id="PTHR10891">
    <property type="entry name" value="EF-HAND CALCIUM-BINDING DOMAIN CONTAINING PROTEIN"/>
    <property type="match status" value="1"/>
</dbReference>
<dbReference type="PROSITE" id="PS50222">
    <property type="entry name" value="EF_HAND_2"/>
    <property type="match status" value="2"/>
</dbReference>
<keyword evidence="2" id="KW-1185">Reference proteome</keyword>
<dbReference type="SUPFAM" id="SSF47473">
    <property type="entry name" value="EF-hand"/>
    <property type="match status" value="1"/>
</dbReference>
<name>A0ABP0IU92_9DINO</name>
<proteinExistence type="predicted"/>
<accession>A0ABP0IU92</accession>
<dbReference type="Pfam" id="PF13499">
    <property type="entry name" value="EF-hand_7"/>
    <property type="match status" value="1"/>
</dbReference>
<dbReference type="SMART" id="SM00054">
    <property type="entry name" value="EFh"/>
    <property type="match status" value="2"/>
</dbReference>
<dbReference type="InterPro" id="IPR039647">
    <property type="entry name" value="EF_hand_pair_protein_CML-like"/>
</dbReference>
<evidence type="ECO:0000313" key="1">
    <source>
        <dbReference type="EMBL" id="CAK9005663.1"/>
    </source>
</evidence>
<dbReference type="PROSITE" id="PS00018">
    <property type="entry name" value="EF_HAND_1"/>
    <property type="match status" value="2"/>
</dbReference>
<protein>
    <submittedName>
        <fullName evidence="1">Uncharacterized protein</fullName>
    </submittedName>
</protein>
<dbReference type="Proteomes" id="UP001642484">
    <property type="component" value="Unassembled WGS sequence"/>
</dbReference>
<sequence>MELDDVDAITVGKYVYWMGQDDDIPRGHLGEVTKVDGDDRKVSFPDGSYTIPARKLNVCNLQNGTFVHMTRDGISSELIGEVKGLEEDSLQVEIKGEILNAQAKYLIRSELQPHRLVYRSGSDFTELGRIYPDVNEEGQVKVKFGSKKYFAGLRDLVRAPVQLGTFVMWMKADDEVARGEIGVVKRLEDGQPVVKFPNAERAFRPHSLIPISVQKGDFVTWDHNDDDVPEGHVGQVVGLKLEDSRLRVQFPNDTWSFKEEELHRCPIQPGNFVTWVKENSDIPDGDLGEVVRMSGEKIAVQWPQGRWSMAPTSLERFAFQKGDRVRWSKADEDIPEGSIGQVMGIHYDDDGRGKDLFVNFPMGRWRFAPESLVSLNWNMESINRLKSSFRRFDENGDGRISPEELTKILTQLGNISEEECQEIFDSLDRDGDGKLSVEEFVHYIFEGERKSMDDGVLLHISMADAGSLLEEKMDEKTFVTKAQWQEVVMQTCTDPENQSRALDFFDDCLIDLENSDLAQQAMNDMVNGCEERRLGWLVRFAAEHISVEAPDEAACHGCCVAWGPRPEMTGD</sequence>
<gene>
    <name evidence="1" type="ORF">CCMP2556_LOCUS8152</name>
</gene>
<dbReference type="InterPro" id="IPR011992">
    <property type="entry name" value="EF-hand-dom_pair"/>
</dbReference>
<organism evidence="1 2">
    <name type="scientific">Durusdinium trenchii</name>
    <dbReference type="NCBI Taxonomy" id="1381693"/>
    <lineage>
        <taxon>Eukaryota</taxon>
        <taxon>Sar</taxon>
        <taxon>Alveolata</taxon>
        <taxon>Dinophyceae</taxon>
        <taxon>Suessiales</taxon>
        <taxon>Symbiodiniaceae</taxon>
        <taxon>Durusdinium</taxon>
    </lineage>
</organism>
<dbReference type="CDD" id="cd00051">
    <property type="entry name" value="EFh"/>
    <property type="match status" value="1"/>
</dbReference>
<comment type="caution">
    <text evidence="1">The sequence shown here is derived from an EMBL/GenBank/DDBJ whole genome shotgun (WGS) entry which is preliminary data.</text>
</comment>
<dbReference type="InterPro" id="IPR018247">
    <property type="entry name" value="EF_Hand_1_Ca_BS"/>
</dbReference>